<dbReference type="Pfam" id="PF04010">
    <property type="entry name" value="DUF357"/>
    <property type="match status" value="1"/>
</dbReference>
<evidence type="ECO:0000259" key="1">
    <source>
        <dbReference type="Pfam" id="PF04010"/>
    </source>
</evidence>
<dbReference type="PATRIC" id="fig|1204725.3.peg.1712"/>
<dbReference type="RefSeq" id="WP_004031054.1">
    <property type="nucleotide sequence ID" value="NZ_AMPO01000007.1"/>
</dbReference>
<dbReference type="Proteomes" id="UP000007360">
    <property type="component" value="Unassembled WGS sequence"/>
</dbReference>
<evidence type="ECO:0000313" key="2">
    <source>
        <dbReference type="EMBL" id="EKF85463.1"/>
    </source>
</evidence>
<comment type="caution">
    <text evidence="2">The sequence shown here is derived from an EMBL/GenBank/DDBJ whole genome shotgun (WGS) entry which is preliminary data.</text>
</comment>
<name>K2QYU0_METFP</name>
<dbReference type="Gene3D" id="1.20.1270.90">
    <property type="entry name" value="AF1782-like"/>
    <property type="match status" value="1"/>
</dbReference>
<accession>K2QYU0</accession>
<proteinExistence type="predicted"/>
<dbReference type="OrthoDB" id="148073at2157"/>
<dbReference type="SUPFAM" id="SSF158372">
    <property type="entry name" value="AF1782-like"/>
    <property type="match status" value="1"/>
</dbReference>
<organism evidence="2 3">
    <name type="scientific">Methanobacterium formicicum (strain DSM 3637 / PP1)</name>
    <dbReference type="NCBI Taxonomy" id="1204725"/>
    <lineage>
        <taxon>Archaea</taxon>
        <taxon>Methanobacteriati</taxon>
        <taxon>Methanobacteriota</taxon>
        <taxon>Methanomada group</taxon>
        <taxon>Methanobacteria</taxon>
        <taxon>Methanobacteriales</taxon>
        <taxon>Methanobacteriaceae</taxon>
        <taxon>Methanobacterium</taxon>
    </lineage>
</organism>
<feature type="domain" description="DUF357" evidence="1">
    <location>
        <begin position="12"/>
        <end position="75"/>
    </location>
</feature>
<sequence length="80" mass="9399">MDAIDRIKKDLDLFAKNIKEIESIKINGEEEKIVEMAKNYRDDTRYYLEQNDHLTSFGCITYAHGLLDAVRLLHNIIKDE</sequence>
<protein>
    <recommendedName>
        <fullName evidence="1">DUF357 domain-containing protein</fullName>
    </recommendedName>
</protein>
<reference evidence="2 3" key="1">
    <citation type="journal article" date="2012" name="J. Bacteriol.">
        <title>Draft genome sequence of Methanobacterium formicicum DSM 3637, an archaebacterium isolated from the methane producer amoeba Pelomyxa palustris.</title>
        <authorList>
            <person name="Gutierrez G."/>
        </authorList>
    </citation>
    <scope>NUCLEOTIDE SEQUENCE [LARGE SCALE GENOMIC DNA]</scope>
    <source>
        <strain evidence="3">DSM 3637 / PP1</strain>
    </source>
</reference>
<dbReference type="AlphaFoldDB" id="K2QYU0"/>
<dbReference type="InterPro" id="IPR036809">
    <property type="entry name" value="AF1782-like_sf"/>
</dbReference>
<keyword evidence="3" id="KW-1185">Reference proteome</keyword>
<dbReference type="EMBL" id="AMPO01000007">
    <property type="protein sequence ID" value="EKF85463.1"/>
    <property type="molecule type" value="Genomic_DNA"/>
</dbReference>
<gene>
    <name evidence="2" type="ORF">A994_08516</name>
</gene>
<evidence type="ECO:0000313" key="3">
    <source>
        <dbReference type="Proteomes" id="UP000007360"/>
    </source>
</evidence>
<dbReference type="InterPro" id="IPR023140">
    <property type="entry name" value="DUF357"/>
</dbReference>